<dbReference type="InterPro" id="IPR038765">
    <property type="entry name" value="Papain-like_cys_pep_sf"/>
</dbReference>
<dbReference type="Pfam" id="PF00112">
    <property type="entry name" value="Peptidase_C1"/>
    <property type="match status" value="1"/>
</dbReference>
<dbReference type="SUPFAM" id="SSF54001">
    <property type="entry name" value="Cysteine proteinases"/>
    <property type="match status" value="1"/>
</dbReference>
<sequence length="117" mass="13491">MTRLSKQDCVPDSSCDIGDIEEALFYMHDAGVPRAEDYPYHAKTGDYCKSHIPPAFVSLLFEQPMYVWLQHYVSGVFDVPDCDNDPQKFNHAVVIVGHYKGSLSAQKRKMWRRRPKL</sequence>
<keyword evidence="3" id="KW-1185">Reference proteome</keyword>
<proteinExistence type="predicted"/>
<name>A0A9P0FA50_BEMTA</name>
<organism evidence="2 3">
    <name type="scientific">Bemisia tabaci</name>
    <name type="common">Sweetpotato whitefly</name>
    <name type="synonym">Aleurodes tabaci</name>
    <dbReference type="NCBI Taxonomy" id="7038"/>
    <lineage>
        <taxon>Eukaryota</taxon>
        <taxon>Metazoa</taxon>
        <taxon>Ecdysozoa</taxon>
        <taxon>Arthropoda</taxon>
        <taxon>Hexapoda</taxon>
        <taxon>Insecta</taxon>
        <taxon>Pterygota</taxon>
        <taxon>Neoptera</taxon>
        <taxon>Paraneoptera</taxon>
        <taxon>Hemiptera</taxon>
        <taxon>Sternorrhyncha</taxon>
        <taxon>Aleyrodoidea</taxon>
        <taxon>Aleyrodidae</taxon>
        <taxon>Aleyrodinae</taxon>
        <taxon>Bemisia</taxon>
    </lineage>
</organism>
<protein>
    <recommendedName>
        <fullName evidence="1">Peptidase C1A papain C-terminal domain-containing protein</fullName>
    </recommendedName>
</protein>
<dbReference type="GO" id="GO:0008234">
    <property type="term" value="F:cysteine-type peptidase activity"/>
    <property type="evidence" value="ECO:0007669"/>
    <property type="project" value="InterPro"/>
</dbReference>
<dbReference type="Proteomes" id="UP001152759">
    <property type="component" value="Chromosome 9"/>
</dbReference>
<accession>A0A9P0FA50</accession>
<dbReference type="EMBL" id="OU963870">
    <property type="protein sequence ID" value="CAH0395995.1"/>
    <property type="molecule type" value="Genomic_DNA"/>
</dbReference>
<dbReference type="AlphaFoldDB" id="A0A9P0FA50"/>
<evidence type="ECO:0000313" key="3">
    <source>
        <dbReference type="Proteomes" id="UP001152759"/>
    </source>
</evidence>
<gene>
    <name evidence="2" type="ORF">BEMITA_LOCUS14112</name>
</gene>
<evidence type="ECO:0000259" key="1">
    <source>
        <dbReference type="Pfam" id="PF00112"/>
    </source>
</evidence>
<dbReference type="GO" id="GO:0006508">
    <property type="term" value="P:proteolysis"/>
    <property type="evidence" value="ECO:0007669"/>
    <property type="project" value="InterPro"/>
</dbReference>
<dbReference type="InterPro" id="IPR000668">
    <property type="entry name" value="Peptidase_C1A_C"/>
</dbReference>
<evidence type="ECO:0000313" key="2">
    <source>
        <dbReference type="EMBL" id="CAH0395995.1"/>
    </source>
</evidence>
<dbReference type="Gene3D" id="3.90.70.10">
    <property type="entry name" value="Cysteine proteinases"/>
    <property type="match status" value="1"/>
</dbReference>
<feature type="domain" description="Peptidase C1A papain C-terminal" evidence="1">
    <location>
        <begin position="7"/>
        <end position="51"/>
    </location>
</feature>
<reference evidence="2" key="1">
    <citation type="submission" date="2021-12" db="EMBL/GenBank/DDBJ databases">
        <authorList>
            <person name="King R."/>
        </authorList>
    </citation>
    <scope>NUCLEOTIDE SEQUENCE</scope>
</reference>